<dbReference type="RefSeq" id="WP_182513846.1">
    <property type="nucleotide sequence ID" value="NZ_JACJIQ010000015.1"/>
</dbReference>
<dbReference type="Proteomes" id="UP000563094">
    <property type="component" value="Unassembled WGS sequence"/>
</dbReference>
<gene>
    <name evidence="4" type="ORF">FHS90_003437</name>
</gene>
<dbReference type="InterPro" id="IPR006860">
    <property type="entry name" value="FecR"/>
</dbReference>
<dbReference type="InterPro" id="IPR032508">
    <property type="entry name" value="FecR_C"/>
</dbReference>
<sequence>MTREEYLHLYQKNLNGSCTPEEMQQLEEHQDEFELEELPWNDQQMGAQHDVKHALLARLQEDMARQQSEKRPGFAFSYSVAAAVAVLLLSTGVFFWLNRGEATPPQALVQKSAPEAEVTPGRDRAYLTLADGTVVDLDETQNGNVTQQGAVKIIKVNGRLSYQGPNNGQQLALYNTLSTPRGGQYQITLSDGTKVWLNATSSLRFPAAFAGKERVVQLQGEAYFEVAKNKHMPFKVVASEMEVEVLGTHFNLMAYEDEDRLRTSLLEGSVRVSSTQKQVVLQPNQEAVLQKNSHALQVHQVDASESIAWKNGQFLFHEEDLKSVMRKIARWYDVDVVYQSEIGEKSFTGTISRFEKIEDVLEMLELTGTVHFEQKGRRLYVKA</sequence>
<protein>
    <submittedName>
        <fullName evidence="4">Ferric-dicitrate binding protein FerR (Iron transport regulator)</fullName>
    </submittedName>
</protein>
<keyword evidence="1" id="KW-1133">Transmembrane helix</keyword>
<dbReference type="Gene3D" id="2.60.120.1440">
    <property type="match status" value="1"/>
</dbReference>
<feature type="transmembrane region" description="Helical" evidence="1">
    <location>
        <begin position="75"/>
        <end position="97"/>
    </location>
</feature>
<organism evidence="4 5">
    <name type="scientific">Rufibacter quisquiliarum</name>
    <dbReference type="NCBI Taxonomy" id="1549639"/>
    <lineage>
        <taxon>Bacteria</taxon>
        <taxon>Pseudomonadati</taxon>
        <taxon>Bacteroidota</taxon>
        <taxon>Cytophagia</taxon>
        <taxon>Cytophagales</taxon>
        <taxon>Hymenobacteraceae</taxon>
        <taxon>Rufibacter</taxon>
    </lineage>
</organism>
<evidence type="ECO:0000259" key="3">
    <source>
        <dbReference type="Pfam" id="PF16344"/>
    </source>
</evidence>
<accession>A0A839GV03</accession>
<proteinExistence type="predicted"/>
<dbReference type="Pfam" id="PF16344">
    <property type="entry name" value="FecR_C"/>
    <property type="match status" value="1"/>
</dbReference>
<keyword evidence="1" id="KW-0812">Transmembrane</keyword>
<evidence type="ECO:0000313" key="4">
    <source>
        <dbReference type="EMBL" id="MBA9078707.1"/>
    </source>
</evidence>
<dbReference type="GO" id="GO:0016989">
    <property type="term" value="F:sigma factor antagonist activity"/>
    <property type="evidence" value="ECO:0007669"/>
    <property type="project" value="TreeGrafter"/>
</dbReference>
<dbReference type="PANTHER" id="PTHR30273:SF2">
    <property type="entry name" value="PROTEIN FECR"/>
    <property type="match status" value="1"/>
</dbReference>
<evidence type="ECO:0000313" key="5">
    <source>
        <dbReference type="Proteomes" id="UP000563094"/>
    </source>
</evidence>
<feature type="domain" description="FecR protein" evidence="2">
    <location>
        <begin position="176"/>
        <end position="271"/>
    </location>
</feature>
<keyword evidence="5" id="KW-1185">Reference proteome</keyword>
<dbReference type="EMBL" id="JACJIQ010000015">
    <property type="protein sequence ID" value="MBA9078707.1"/>
    <property type="molecule type" value="Genomic_DNA"/>
</dbReference>
<dbReference type="Pfam" id="PF04773">
    <property type="entry name" value="FecR"/>
    <property type="match status" value="1"/>
</dbReference>
<dbReference type="AlphaFoldDB" id="A0A839GV03"/>
<dbReference type="PANTHER" id="PTHR30273">
    <property type="entry name" value="PERIPLASMIC SIGNAL SENSOR AND SIGMA FACTOR ACTIVATOR FECR-RELATED"/>
    <property type="match status" value="1"/>
</dbReference>
<dbReference type="InterPro" id="IPR012373">
    <property type="entry name" value="Ferrdict_sens_TM"/>
</dbReference>
<dbReference type="Gene3D" id="3.55.50.30">
    <property type="match status" value="1"/>
</dbReference>
<dbReference type="PIRSF" id="PIRSF018266">
    <property type="entry name" value="FecR"/>
    <property type="match status" value="1"/>
</dbReference>
<evidence type="ECO:0000259" key="2">
    <source>
        <dbReference type="Pfam" id="PF04773"/>
    </source>
</evidence>
<reference evidence="4 5" key="1">
    <citation type="submission" date="2020-08" db="EMBL/GenBank/DDBJ databases">
        <title>Genomic Encyclopedia of Type Strains, Phase IV (KMG-IV): sequencing the most valuable type-strain genomes for metagenomic binning, comparative biology and taxonomic classification.</title>
        <authorList>
            <person name="Goeker M."/>
        </authorList>
    </citation>
    <scope>NUCLEOTIDE SEQUENCE [LARGE SCALE GENOMIC DNA]</scope>
    <source>
        <strain evidence="4 5">DSM 29854</strain>
    </source>
</reference>
<dbReference type="FunFam" id="2.60.120.1440:FF:000001">
    <property type="entry name" value="Putative anti-sigma factor"/>
    <property type="match status" value="1"/>
</dbReference>
<keyword evidence="1" id="KW-0472">Membrane</keyword>
<evidence type="ECO:0000256" key="1">
    <source>
        <dbReference type="SAM" id="Phobius"/>
    </source>
</evidence>
<name>A0A839GV03_9BACT</name>
<feature type="domain" description="Protein FecR C-terminal" evidence="3">
    <location>
        <begin position="314"/>
        <end position="381"/>
    </location>
</feature>
<comment type="caution">
    <text evidence="4">The sequence shown here is derived from an EMBL/GenBank/DDBJ whole genome shotgun (WGS) entry which is preliminary data.</text>
</comment>